<dbReference type="OrthoDB" id="1089471at2"/>
<keyword evidence="2" id="KW-1185">Reference proteome</keyword>
<name>A0A1H2FZT3_9ACTN</name>
<gene>
    <name evidence="1" type="ORF">SAMN04488563_0213</name>
</gene>
<evidence type="ECO:0000313" key="1">
    <source>
        <dbReference type="EMBL" id="SDU12884.1"/>
    </source>
</evidence>
<proteinExistence type="predicted"/>
<accession>A0A1H2FZT3</accession>
<dbReference type="AlphaFoldDB" id="A0A1H2FZT3"/>
<protein>
    <submittedName>
        <fullName evidence="1">Uncharacterized protein</fullName>
    </submittedName>
</protein>
<dbReference type="RefSeq" id="WP_152690708.1">
    <property type="nucleotide sequence ID" value="NZ_KQ061225.1"/>
</dbReference>
<dbReference type="EMBL" id="LT629791">
    <property type="protein sequence ID" value="SDU12884.1"/>
    <property type="molecule type" value="Genomic_DNA"/>
</dbReference>
<sequence>MRRRRELTPVLGLGVGLAVVLTLTAGPSAASASGDGEGGAAQAADDTFRPGWELKYRELFDEEDLDINMDEIPWKLDNYENVYDTISDDDGDAYWGEMGMGFGQAIRSFRTWEKTKEIGEDNWITVALTGRQQDLTSGKNQPERPGVFHVIEQPETGNIVAELRSDDPTAGAMIRNTDPMPAEYRMEYTVTRYEMGGERYDPETGEWSAWTEHPGFEYGDDGEYSIEPGTPRWNGFTLTDALGRENCKNQYPWPDSQTNAYTTPQCGVGNWNPLNYGGAGYNGLHALTVTDVQNPMPRNLHFWHYHRKVLMDQFATDPDRINNGAVCNSETGVLTRMQETHRNGVNPWVSGRMNGFNSAGGYYEVGRMAGQSQRFFSDCNNSVPDPDHPGRMIYEDTTTNAPRAMAQSDPRFFPYIPYTFAVERSELGYTLEWSGMFQDVGWHTYRYYRPFILNNNPVWRYNAYPGDHYDGRYNGYARSTTSQFQPDGTRAPSSTKRTWPDMWHANSAYPDFVMMGIEYTNSTEGWLQFDDVRLYEPADNRPPVSITAKANVDNWHGTQPQLDIEVINLEETVPNVDVTVTTDYGTQTFTDVRPDAHPNARFKVNGPIPDGVAHVTATKGDQTYSLEVPYEGIDSLELTTEVSGRCFADRARMDYRVTNTDDVAAEDVTVTTPQGTRTFDSIAPGATVNVSIGTRLDTVPEGTYTVAATAGGDPVEYPFTKDVEYQYTAAPFACDD</sequence>
<reference evidence="2" key="1">
    <citation type="submission" date="2016-10" db="EMBL/GenBank/DDBJ databases">
        <authorList>
            <person name="Varghese N."/>
            <person name="Submissions S."/>
        </authorList>
    </citation>
    <scope>NUCLEOTIDE SEQUENCE [LARGE SCALE GENOMIC DNA]</scope>
    <source>
        <strain evidence="2">DSM 45079</strain>
    </source>
</reference>
<dbReference type="Proteomes" id="UP000182977">
    <property type="component" value="Chromosome I"/>
</dbReference>
<dbReference type="STRING" id="419479.SAMN04488563_0213"/>
<evidence type="ECO:0000313" key="2">
    <source>
        <dbReference type="Proteomes" id="UP000182977"/>
    </source>
</evidence>
<organism evidence="1 2">
    <name type="scientific">Jiangella alkaliphila</name>
    <dbReference type="NCBI Taxonomy" id="419479"/>
    <lineage>
        <taxon>Bacteria</taxon>
        <taxon>Bacillati</taxon>
        <taxon>Actinomycetota</taxon>
        <taxon>Actinomycetes</taxon>
        <taxon>Jiangellales</taxon>
        <taxon>Jiangellaceae</taxon>
        <taxon>Jiangella</taxon>
    </lineage>
</organism>